<dbReference type="EMBL" id="SOKJ01000433">
    <property type="protein sequence ID" value="TET07273.1"/>
    <property type="molecule type" value="Genomic_DNA"/>
</dbReference>
<dbReference type="AlphaFoldDB" id="A0A523RND5"/>
<sequence>MNEKIYQPYYRDFLLGIGANSYAASSGTTGADFLNIGVGEKAVAMGEAFSAIADDSTAPYWNPAGLVQLEKKEFLASYNLWLQGIGQGYLSLVLPSVANTISLGMNYLGTSMEIRDEECEVRGRFTASNFYLFAAYAKKISEKLSLGLTAGYLQETIGEYRQSAFLSNLGLLYFLNKRFSLAVVAQNLGTQIGAAPLPSTLRAGISFREGDLVLATDIVKPIYSDLYLCFGGEWKVSEWLSFRLGYKSGQDIGPGLSTGIGFETQSYQVNYAYVPYGDLGGSHRISLGIRF</sequence>
<reference evidence="1 2" key="1">
    <citation type="submission" date="2019-03" db="EMBL/GenBank/DDBJ databases">
        <title>Metabolic potential of uncultured bacteria and archaea associated with petroleum seepage in deep-sea sediments.</title>
        <authorList>
            <person name="Dong X."/>
            <person name="Hubert C."/>
        </authorList>
    </citation>
    <scope>NUCLEOTIDE SEQUENCE [LARGE SCALE GENOMIC DNA]</scope>
    <source>
        <strain evidence="1">E44_bin7</strain>
    </source>
</reference>
<name>A0A523RND5_UNCAE</name>
<protein>
    <submittedName>
        <fullName evidence="1">PorV/PorQ family protein</fullName>
    </submittedName>
</protein>
<dbReference type="Proteomes" id="UP000316360">
    <property type="component" value="Unassembled WGS sequence"/>
</dbReference>
<accession>A0A523RND5</accession>
<dbReference type="SUPFAM" id="SSF56935">
    <property type="entry name" value="Porins"/>
    <property type="match status" value="1"/>
</dbReference>
<dbReference type="NCBIfam" id="NF033709">
    <property type="entry name" value="PorV_fam"/>
    <property type="match status" value="1"/>
</dbReference>
<evidence type="ECO:0000313" key="1">
    <source>
        <dbReference type="EMBL" id="TET07273.1"/>
    </source>
</evidence>
<dbReference type="Gene3D" id="2.40.160.60">
    <property type="entry name" value="Outer membrane protein transport protein (OMPP1/FadL/TodX)"/>
    <property type="match status" value="1"/>
</dbReference>
<gene>
    <name evidence="1" type="ORF">E3J84_07625</name>
</gene>
<comment type="caution">
    <text evidence="1">The sequence shown here is derived from an EMBL/GenBank/DDBJ whole genome shotgun (WGS) entry which is preliminary data.</text>
</comment>
<evidence type="ECO:0000313" key="2">
    <source>
        <dbReference type="Proteomes" id="UP000316360"/>
    </source>
</evidence>
<organism evidence="1 2">
    <name type="scientific">Aerophobetes bacterium</name>
    <dbReference type="NCBI Taxonomy" id="2030807"/>
    <lineage>
        <taxon>Bacteria</taxon>
        <taxon>Candidatus Aerophobota</taxon>
    </lineage>
</organism>
<proteinExistence type="predicted"/>